<dbReference type="GO" id="GO:0005549">
    <property type="term" value="F:odorant binding"/>
    <property type="evidence" value="ECO:0007669"/>
    <property type="project" value="InterPro"/>
</dbReference>
<dbReference type="CDD" id="cd23992">
    <property type="entry name" value="PBP_GOBP"/>
    <property type="match status" value="1"/>
</dbReference>
<dbReference type="FunFam" id="1.10.238.20:FF:000001">
    <property type="entry name" value="General odorant-binding protein lush"/>
    <property type="match status" value="1"/>
</dbReference>
<dbReference type="InterPro" id="IPR036728">
    <property type="entry name" value="PBP_GOBP_sf"/>
</dbReference>
<dbReference type="AlphaFoldDB" id="A0A6P7FJI0"/>
<keyword evidence="9" id="KW-1185">Reference proteome</keyword>
<feature type="signal peptide" evidence="7">
    <location>
        <begin position="1"/>
        <end position="20"/>
    </location>
</feature>
<gene>
    <name evidence="10" type="primary">LOC114328637</name>
</gene>
<evidence type="ECO:0000313" key="8">
    <source>
        <dbReference type="EnsemblMetazoa" id="XP_028133350.1"/>
    </source>
</evidence>
<comment type="function">
    <text evidence="6">May be a carrier protein for lipids.</text>
</comment>
<dbReference type="GO" id="GO:0007608">
    <property type="term" value="P:sensory perception of smell"/>
    <property type="evidence" value="ECO:0007669"/>
    <property type="project" value="TreeGrafter"/>
</dbReference>
<dbReference type="GeneID" id="114328637"/>
<evidence type="ECO:0000256" key="2">
    <source>
        <dbReference type="ARBA" id="ARBA00008098"/>
    </source>
</evidence>
<dbReference type="PANTHER" id="PTHR11857:SF43">
    <property type="entry name" value="GEO07291P1-RELATED"/>
    <property type="match status" value="1"/>
</dbReference>
<dbReference type="KEGG" id="dvv:114328637"/>
<dbReference type="EnsemblMetazoa" id="XM_028277549.2">
    <property type="protein sequence ID" value="XP_028133350.1"/>
    <property type="gene ID" value="LOC114328637"/>
</dbReference>
<feature type="chain" id="PRO_5028429778" evidence="7">
    <location>
        <begin position="21"/>
        <end position="133"/>
    </location>
</feature>
<dbReference type="SUPFAM" id="SSF47565">
    <property type="entry name" value="Insect pheromone/odorant-binding proteins"/>
    <property type="match status" value="1"/>
</dbReference>
<keyword evidence="3" id="KW-0964">Secreted</keyword>
<keyword evidence="4 7" id="KW-0732">Signal</keyword>
<evidence type="ECO:0000313" key="10">
    <source>
        <dbReference type="RefSeq" id="XP_028133350.1"/>
    </source>
</evidence>
<dbReference type="PANTHER" id="PTHR11857">
    <property type="entry name" value="ODORANT BINDING PROTEIN-RELATED"/>
    <property type="match status" value="1"/>
</dbReference>
<dbReference type="SMART" id="SM00708">
    <property type="entry name" value="PhBP"/>
    <property type="match status" value="1"/>
</dbReference>
<evidence type="ECO:0000256" key="3">
    <source>
        <dbReference type="ARBA" id="ARBA00022525"/>
    </source>
</evidence>
<name>A0A6P7FJI0_DIAVI</name>
<dbReference type="Proteomes" id="UP001652700">
    <property type="component" value="Unplaced"/>
</dbReference>
<dbReference type="GO" id="GO:0005615">
    <property type="term" value="C:extracellular space"/>
    <property type="evidence" value="ECO:0007669"/>
    <property type="project" value="TreeGrafter"/>
</dbReference>
<sequence length="133" mass="14982">MNTYCVIFFLAVAFLSGIESISEAEQAMMFELHQKCLPISGATDEMAKQAMTGNFPEDPAFKEHVFCMSKGFGFFNEKGEVNTAVVEGELNKRVPDPALREEIRTKCLVMKETPQETAFQTAKCMFAYKDKLM</sequence>
<dbReference type="RefSeq" id="XP_028133350.1">
    <property type="nucleotide sequence ID" value="XM_028277549.1"/>
</dbReference>
<accession>A0A6P7FJI0</accession>
<evidence type="ECO:0000256" key="7">
    <source>
        <dbReference type="SAM" id="SignalP"/>
    </source>
</evidence>
<reference evidence="10" key="1">
    <citation type="submission" date="2025-04" db="UniProtKB">
        <authorList>
            <consortium name="RefSeq"/>
        </authorList>
    </citation>
    <scope>IDENTIFICATION</scope>
    <source>
        <tissue evidence="10">Whole insect</tissue>
    </source>
</reference>
<dbReference type="Pfam" id="PF01395">
    <property type="entry name" value="PBP_GOBP"/>
    <property type="match status" value="1"/>
</dbReference>
<comment type="subcellular location">
    <subcellularLocation>
        <location evidence="1">Secreted</location>
    </subcellularLocation>
</comment>
<protein>
    <submittedName>
        <fullName evidence="10">B2 protein-like</fullName>
    </submittedName>
</protein>
<dbReference type="InParanoid" id="A0A6P7FJI0"/>
<dbReference type="Gene3D" id="1.10.238.20">
    <property type="entry name" value="Pheromone/general odorant binding protein domain"/>
    <property type="match status" value="1"/>
</dbReference>
<evidence type="ECO:0000256" key="5">
    <source>
        <dbReference type="ARBA" id="ARBA00023180"/>
    </source>
</evidence>
<dbReference type="InterPro" id="IPR006170">
    <property type="entry name" value="PBP/GOBP"/>
</dbReference>
<keyword evidence="5" id="KW-0325">Glycoprotein</keyword>
<proteinExistence type="inferred from homology"/>
<dbReference type="FunCoup" id="A0A6P7FJI0">
    <property type="interactions" value="85"/>
</dbReference>
<evidence type="ECO:0000256" key="1">
    <source>
        <dbReference type="ARBA" id="ARBA00004613"/>
    </source>
</evidence>
<comment type="similarity">
    <text evidence="2">Belongs to the PBP/GOBP family.</text>
</comment>
<evidence type="ECO:0000313" key="9">
    <source>
        <dbReference type="Proteomes" id="UP001652700"/>
    </source>
</evidence>
<evidence type="ECO:0000256" key="4">
    <source>
        <dbReference type="ARBA" id="ARBA00022729"/>
    </source>
</evidence>
<organism evidence="10">
    <name type="scientific">Diabrotica virgifera virgifera</name>
    <name type="common">western corn rootworm</name>
    <dbReference type="NCBI Taxonomy" id="50390"/>
    <lineage>
        <taxon>Eukaryota</taxon>
        <taxon>Metazoa</taxon>
        <taxon>Ecdysozoa</taxon>
        <taxon>Arthropoda</taxon>
        <taxon>Hexapoda</taxon>
        <taxon>Insecta</taxon>
        <taxon>Pterygota</taxon>
        <taxon>Neoptera</taxon>
        <taxon>Endopterygota</taxon>
        <taxon>Coleoptera</taxon>
        <taxon>Polyphaga</taxon>
        <taxon>Cucujiformia</taxon>
        <taxon>Chrysomeloidea</taxon>
        <taxon>Chrysomelidae</taxon>
        <taxon>Galerucinae</taxon>
        <taxon>Diabroticina</taxon>
        <taxon>Diabroticites</taxon>
        <taxon>Diabrotica</taxon>
    </lineage>
</organism>
<dbReference type="OrthoDB" id="6693014at2759"/>
<reference evidence="8" key="2">
    <citation type="submission" date="2025-05" db="UniProtKB">
        <authorList>
            <consortium name="EnsemblMetazoa"/>
        </authorList>
    </citation>
    <scope>IDENTIFICATION</scope>
</reference>
<evidence type="ECO:0000256" key="6">
    <source>
        <dbReference type="ARBA" id="ARBA00056866"/>
    </source>
</evidence>